<keyword evidence="7" id="KW-0472">Membrane</keyword>
<comment type="subcellular location">
    <subcellularLocation>
        <location evidence="1">Endoplasmic reticulum membrane</location>
        <topology evidence="1">Peripheral membrane protein</topology>
    </subcellularLocation>
</comment>
<keyword evidence="8 10" id="KW-0012">Acyltransferase</keyword>
<evidence type="ECO:0000256" key="2">
    <source>
        <dbReference type="ARBA" id="ARBA00004832"/>
    </source>
</evidence>
<evidence type="ECO:0000256" key="5">
    <source>
        <dbReference type="ARBA" id="ARBA00022679"/>
    </source>
</evidence>
<dbReference type="AlphaFoldDB" id="A0AAV6X2V6"/>
<name>A0AAV6X2V6_9LAMI</name>
<dbReference type="Gene3D" id="3.40.630.30">
    <property type="match status" value="1"/>
</dbReference>
<dbReference type="Pfam" id="PF00583">
    <property type="entry name" value="Acetyltransf_1"/>
    <property type="match status" value="1"/>
</dbReference>
<feature type="domain" description="N-acetyltransferase" evidence="11">
    <location>
        <begin position="13"/>
        <end position="181"/>
    </location>
</feature>
<dbReference type="Proteomes" id="UP000826271">
    <property type="component" value="Unassembled WGS sequence"/>
</dbReference>
<dbReference type="GO" id="GO:0006044">
    <property type="term" value="P:N-acetylglucosamine metabolic process"/>
    <property type="evidence" value="ECO:0007669"/>
    <property type="project" value="UniProtKB-ARBA"/>
</dbReference>
<evidence type="ECO:0000256" key="10">
    <source>
        <dbReference type="RuleBase" id="RU365086"/>
    </source>
</evidence>
<comment type="pathway">
    <text evidence="2 10">Nucleotide-sugar biosynthesis; UDP-N-acetyl-alpha-D-glucosamine biosynthesis; N-acetyl-alpha-D-glucosamine 1-phosphate from alpha-D-glucosamine 6-phosphate (route I): step 1/2.</text>
</comment>
<dbReference type="FunFam" id="3.40.630.30:FF:000048">
    <property type="entry name" value="Glucosamine 6-phosphate N-acetyltransferase"/>
    <property type="match status" value="1"/>
</dbReference>
<evidence type="ECO:0000256" key="7">
    <source>
        <dbReference type="ARBA" id="ARBA00023136"/>
    </source>
</evidence>
<organism evidence="12 13">
    <name type="scientific">Buddleja alternifolia</name>
    <dbReference type="NCBI Taxonomy" id="168488"/>
    <lineage>
        <taxon>Eukaryota</taxon>
        <taxon>Viridiplantae</taxon>
        <taxon>Streptophyta</taxon>
        <taxon>Embryophyta</taxon>
        <taxon>Tracheophyta</taxon>
        <taxon>Spermatophyta</taxon>
        <taxon>Magnoliopsida</taxon>
        <taxon>eudicotyledons</taxon>
        <taxon>Gunneridae</taxon>
        <taxon>Pentapetalae</taxon>
        <taxon>asterids</taxon>
        <taxon>lamiids</taxon>
        <taxon>Lamiales</taxon>
        <taxon>Scrophulariaceae</taxon>
        <taxon>Buddlejeae</taxon>
        <taxon>Buddleja</taxon>
    </lineage>
</organism>
<sequence>METTKSSAEKEQFQVRKLEISDKNKGFIELLQQLTVCDSISDEAFEERFHEIVRYGDDQLICVIEDNDSGKIVATGSLFIEKKFIRSCGKVGHIEDVVVDSSVRGKQLGKKIIGFLSDQARAMGCYKAILDCGVENKPFYDKCGFEQNGVQMPSDTPAASAHPDSFPHLAGSASLHALWLRSGIAGQHCGVVGSIVSGVAAPPPADVGCRWSFREVRLLDHRRSSLRLSTSDMIGTAAPALAGGTVGTPKYMQKNIQSPFVREDMYWFLVGGIEVAVSSFHIALRADVSKVEFCMTLKMIHRIAFEMVGLEALILQDNVSQDSEELD</sequence>
<proteinExistence type="inferred from homology"/>
<dbReference type="GO" id="GO:0006048">
    <property type="term" value="P:UDP-N-acetylglucosamine biosynthetic process"/>
    <property type="evidence" value="ECO:0007669"/>
    <property type="project" value="UniProtKB-UniRule"/>
</dbReference>
<keyword evidence="6" id="KW-0256">Endoplasmic reticulum</keyword>
<gene>
    <name evidence="12" type="ORF">BUALT_Bualt09G0093100</name>
</gene>
<dbReference type="InterPro" id="IPR000182">
    <property type="entry name" value="GNAT_dom"/>
</dbReference>
<evidence type="ECO:0000313" key="12">
    <source>
        <dbReference type="EMBL" id="KAG8376719.1"/>
    </source>
</evidence>
<evidence type="ECO:0000256" key="1">
    <source>
        <dbReference type="ARBA" id="ARBA00004406"/>
    </source>
</evidence>
<dbReference type="SUPFAM" id="SSF55729">
    <property type="entry name" value="Acyl-CoA N-acyltransferases (Nat)"/>
    <property type="match status" value="1"/>
</dbReference>
<reference evidence="12" key="1">
    <citation type="submission" date="2019-10" db="EMBL/GenBank/DDBJ databases">
        <authorList>
            <person name="Zhang R."/>
            <person name="Pan Y."/>
            <person name="Wang J."/>
            <person name="Ma R."/>
            <person name="Yu S."/>
        </authorList>
    </citation>
    <scope>NUCLEOTIDE SEQUENCE</scope>
    <source>
        <strain evidence="12">LA-IB0</strain>
        <tissue evidence="12">Leaf</tissue>
    </source>
</reference>
<evidence type="ECO:0000256" key="6">
    <source>
        <dbReference type="ARBA" id="ARBA00022824"/>
    </source>
</evidence>
<keyword evidence="5 10" id="KW-0808">Transferase</keyword>
<dbReference type="CDD" id="cd04301">
    <property type="entry name" value="NAT_SF"/>
    <property type="match status" value="1"/>
</dbReference>
<dbReference type="GO" id="GO:0005789">
    <property type="term" value="C:endoplasmic reticulum membrane"/>
    <property type="evidence" value="ECO:0007669"/>
    <property type="project" value="UniProtKB-SubCell"/>
</dbReference>
<evidence type="ECO:0000256" key="9">
    <source>
        <dbReference type="ARBA" id="ARBA00048964"/>
    </source>
</evidence>
<dbReference type="GO" id="GO:0004343">
    <property type="term" value="F:glucosamine 6-phosphate N-acetyltransferase activity"/>
    <property type="evidence" value="ECO:0007669"/>
    <property type="project" value="UniProtKB-UniRule"/>
</dbReference>
<comment type="caution">
    <text evidence="12">The sequence shown here is derived from an EMBL/GenBank/DDBJ whole genome shotgun (WGS) entry which is preliminary data.</text>
</comment>
<accession>A0AAV6X2V6</accession>
<keyword evidence="13" id="KW-1185">Reference proteome</keyword>
<dbReference type="PANTHER" id="PTHR13355:SF11">
    <property type="entry name" value="GLUCOSAMINE 6-PHOSPHATE N-ACETYLTRANSFERASE"/>
    <property type="match status" value="1"/>
</dbReference>
<protein>
    <recommendedName>
        <fullName evidence="10">Glucosamine 6-phosphate N-acetyltransferase</fullName>
        <ecNumber evidence="10">2.3.1.4</ecNumber>
    </recommendedName>
</protein>
<evidence type="ECO:0000313" key="13">
    <source>
        <dbReference type="Proteomes" id="UP000826271"/>
    </source>
</evidence>
<evidence type="ECO:0000259" key="11">
    <source>
        <dbReference type="PROSITE" id="PS51186"/>
    </source>
</evidence>
<evidence type="ECO:0000256" key="8">
    <source>
        <dbReference type="ARBA" id="ARBA00023315"/>
    </source>
</evidence>
<dbReference type="EMBL" id="WHWC01000009">
    <property type="protein sequence ID" value="KAG8376719.1"/>
    <property type="molecule type" value="Genomic_DNA"/>
</dbReference>
<dbReference type="InterPro" id="IPR039143">
    <property type="entry name" value="GNPNAT1-like"/>
</dbReference>
<comment type="catalytic activity">
    <reaction evidence="9 10">
        <text>D-glucosamine 6-phosphate + acetyl-CoA = N-acetyl-D-glucosamine 6-phosphate + CoA + H(+)</text>
        <dbReference type="Rhea" id="RHEA:10292"/>
        <dbReference type="ChEBI" id="CHEBI:15378"/>
        <dbReference type="ChEBI" id="CHEBI:57287"/>
        <dbReference type="ChEBI" id="CHEBI:57288"/>
        <dbReference type="ChEBI" id="CHEBI:57513"/>
        <dbReference type="ChEBI" id="CHEBI:58725"/>
        <dbReference type="EC" id="2.3.1.4"/>
    </reaction>
</comment>
<dbReference type="EC" id="2.3.1.4" evidence="10"/>
<dbReference type="PROSITE" id="PS51186">
    <property type="entry name" value="GNAT"/>
    <property type="match status" value="1"/>
</dbReference>
<dbReference type="InterPro" id="IPR016181">
    <property type="entry name" value="Acyl_CoA_acyltransferase"/>
</dbReference>
<evidence type="ECO:0000256" key="4">
    <source>
        <dbReference type="ARBA" id="ARBA00011738"/>
    </source>
</evidence>
<comment type="similarity">
    <text evidence="3 10">Belongs to the acetyltransferase family. GNA1 subfamily.</text>
</comment>
<dbReference type="PANTHER" id="PTHR13355">
    <property type="entry name" value="GLUCOSAMINE 6-PHOSPHATE N-ACETYLTRANSFERASE"/>
    <property type="match status" value="1"/>
</dbReference>
<evidence type="ECO:0000256" key="3">
    <source>
        <dbReference type="ARBA" id="ARBA00006048"/>
    </source>
</evidence>
<comment type="subunit">
    <text evidence="4 10">Homodimer.</text>
</comment>